<accession>A0A1J5SA90</accession>
<proteinExistence type="predicted"/>
<dbReference type="AlphaFoldDB" id="A0A1J5SA90"/>
<organism evidence="2">
    <name type="scientific">mine drainage metagenome</name>
    <dbReference type="NCBI Taxonomy" id="410659"/>
    <lineage>
        <taxon>unclassified sequences</taxon>
        <taxon>metagenomes</taxon>
        <taxon>ecological metagenomes</taxon>
    </lineage>
</organism>
<evidence type="ECO:0000259" key="1">
    <source>
        <dbReference type="Pfam" id="PF13100"/>
    </source>
</evidence>
<dbReference type="Gene3D" id="2.60.450.10">
    <property type="entry name" value="Lipopolysaccharide (LPS) transport protein A like domain"/>
    <property type="match status" value="2"/>
</dbReference>
<dbReference type="EMBL" id="MLJW01000087">
    <property type="protein sequence ID" value="OIR01117.1"/>
    <property type="molecule type" value="Genomic_DNA"/>
</dbReference>
<reference evidence="2" key="1">
    <citation type="submission" date="2016-10" db="EMBL/GenBank/DDBJ databases">
        <title>Sequence of Gallionella enrichment culture.</title>
        <authorList>
            <person name="Poehlein A."/>
            <person name="Muehling M."/>
            <person name="Daniel R."/>
        </authorList>
    </citation>
    <scope>NUCLEOTIDE SEQUENCE</scope>
</reference>
<comment type="caution">
    <text evidence="2">The sequence shown here is derived from an EMBL/GenBank/DDBJ whole genome shotgun (WGS) entry which is preliminary data.</text>
</comment>
<evidence type="ECO:0000313" key="2">
    <source>
        <dbReference type="EMBL" id="OIR01117.1"/>
    </source>
</evidence>
<feature type="domain" description="Organic solvent tolerance-like N-terminal" evidence="1">
    <location>
        <begin position="34"/>
        <end position="188"/>
    </location>
</feature>
<dbReference type="InterPro" id="IPR005653">
    <property type="entry name" value="OstA-like_N"/>
</dbReference>
<gene>
    <name evidence="2" type="primary">lptD_8</name>
    <name evidence="2" type="ORF">GALL_167500</name>
</gene>
<name>A0A1J5SA90_9ZZZZ</name>
<dbReference type="Pfam" id="PF13100">
    <property type="entry name" value="OstA_2"/>
    <property type="match status" value="1"/>
</dbReference>
<protein>
    <submittedName>
        <fullName evidence="2">LPS-assembly protein LptD</fullName>
    </submittedName>
</protein>
<sequence>MKQTVFYFLLFLFSVNISFAQRVADSAATGKIIRVIKADKYNFQDKDTLGKFISLVGNAEVQQEKTLFFADSIVINQKENILEAFGNIHINDADSVQVYSQYLKYLGKEKQSFLKQKVKLTDGKGILTTNELEYDTQFKIGKYFNGGKVINKKTVLTSIEGVYYGDTRDVYFKKKVLLIDPEYRITTDTLLYNINTEITNIVAPSIITSGKRIIKTKDGYYDVKNKKGNFFQRPFIDDSTYTFVADQMAFDDSTGYGEAQGNAVYRSKDSTGGYDIIANNIKTNKKKNSFLATQKPILFLKQDKDTIYISADTLYAGKVSDLKKTRTVPVVRDTLKKDTGKQGTRLQDSSKQVISLQDTSKQIRRLRDTSLQVARKKIKEPVDSSTDRFFEAYYHVKIFSDSLQALGDSLFYSLEDSTFRLFRDPVAWTQDNQITGDTIYMFLENRKPQRLYVFENAMAISKESKDYFNQVRGTTMNAYFKNGKINYMRTKGSPADNVYYAVDDNKKFVGVNRSTSSLIEVYFEDGKPQKVVFVNNLTGTMYPMRQVDHNEIRVRKFKWLDDKRPKTKLDILAN</sequence>